<evidence type="ECO:0000259" key="1">
    <source>
        <dbReference type="Pfam" id="PF13556"/>
    </source>
</evidence>
<dbReference type="EMBL" id="FQVI01000017">
    <property type="protein sequence ID" value="SHF22756.1"/>
    <property type="molecule type" value="Genomic_DNA"/>
</dbReference>
<dbReference type="STRING" id="1122155.SAMN02745158_02950"/>
<keyword evidence="3" id="KW-1185">Reference proteome</keyword>
<dbReference type="Gene3D" id="1.10.10.2840">
    <property type="entry name" value="PucR C-terminal helix-turn-helix domain"/>
    <property type="match status" value="1"/>
</dbReference>
<protein>
    <submittedName>
        <fullName evidence="2">PucR C-terminal helix-turn-helix domain-containing protein</fullName>
    </submittedName>
</protein>
<dbReference type="InterPro" id="IPR051448">
    <property type="entry name" value="CdaR-like_regulators"/>
</dbReference>
<dbReference type="AlphaFoldDB" id="A0A1M4ZYP0"/>
<name>A0A1M4ZYP0_9CLOT</name>
<dbReference type="PANTHER" id="PTHR33744">
    <property type="entry name" value="CARBOHYDRATE DIACID REGULATOR"/>
    <property type="match status" value="1"/>
</dbReference>
<proteinExistence type="predicted"/>
<sequence>MIIDKLSVEYQTYCFWNEADKRSWKRPALFDAQAELEEGRIYLAPTDALPSRHEFTSDYFIICVGDEPRKNYLRGCFPFIWVKNGYFAEVFNKVQGWYESYAQWEIDMQEVIASDIDFGKLTKLSLPFIGNPVAILDTEFYHVAITTWEKKADGQVKFHVEAPMFPISLEKFENVHTIREKYKELRGIYRPTEGYICSNLFVTGRFVGTITVAERWRPFRKSDEEIIQVYAERIEEAFLRRASVKTMQTSTLKSVVFDYLNKNPVSKYRVAHITTENQFFLCFKVMVQGDGHLSPPVNYICSILENMFEGCVAMEYEGCIMGIVDFSIFPYELEKFIATLKSFLDKKGFYAGVSDRFTDIQEVWIYHRQAYHAFRIGQEMHPEKRIYFFMDYAFIYMLENCTGEFSLKHLIPPELRTLLKSSKAGVNYAETLKCYLENNMNASVTSRLLYLHRSSFMNRMERVHQILGDELLNSKTRLWYQILLTIYEDSEENPE</sequence>
<dbReference type="Pfam" id="PF13556">
    <property type="entry name" value="HTH_30"/>
    <property type="match status" value="1"/>
</dbReference>
<evidence type="ECO:0000313" key="3">
    <source>
        <dbReference type="Proteomes" id="UP000184245"/>
    </source>
</evidence>
<dbReference type="InterPro" id="IPR042070">
    <property type="entry name" value="PucR_C-HTH_sf"/>
</dbReference>
<evidence type="ECO:0000313" key="2">
    <source>
        <dbReference type="EMBL" id="SHF22756.1"/>
    </source>
</evidence>
<organism evidence="2 3">
    <name type="scientific">Lactonifactor longoviformis DSM 17459</name>
    <dbReference type="NCBI Taxonomy" id="1122155"/>
    <lineage>
        <taxon>Bacteria</taxon>
        <taxon>Bacillati</taxon>
        <taxon>Bacillota</taxon>
        <taxon>Clostridia</taxon>
        <taxon>Eubacteriales</taxon>
        <taxon>Clostridiaceae</taxon>
        <taxon>Lactonifactor</taxon>
    </lineage>
</organism>
<reference evidence="2 3" key="1">
    <citation type="submission" date="2016-11" db="EMBL/GenBank/DDBJ databases">
        <authorList>
            <person name="Jaros S."/>
            <person name="Januszkiewicz K."/>
            <person name="Wedrychowicz H."/>
        </authorList>
    </citation>
    <scope>NUCLEOTIDE SEQUENCE [LARGE SCALE GENOMIC DNA]</scope>
    <source>
        <strain evidence="2 3">DSM 17459</strain>
    </source>
</reference>
<gene>
    <name evidence="2" type="ORF">SAMN02745158_02950</name>
</gene>
<dbReference type="Proteomes" id="UP000184245">
    <property type="component" value="Unassembled WGS sequence"/>
</dbReference>
<dbReference type="InterPro" id="IPR025736">
    <property type="entry name" value="PucR_C-HTH_dom"/>
</dbReference>
<accession>A0A1M4ZYP0</accession>
<feature type="domain" description="PucR C-terminal helix-turn-helix" evidence="1">
    <location>
        <begin position="429"/>
        <end position="484"/>
    </location>
</feature>